<name>A0ABS5C0J0_9BACT</name>
<reference evidence="2 3" key="1">
    <citation type="submission" date="2021-04" db="EMBL/GenBank/DDBJ databases">
        <authorList>
            <person name="Ivanova A."/>
        </authorList>
    </citation>
    <scope>NUCLEOTIDE SEQUENCE [LARGE SCALE GENOMIC DNA]</scope>
    <source>
        <strain evidence="2 3">G18</strain>
    </source>
</reference>
<evidence type="ECO:0000313" key="3">
    <source>
        <dbReference type="Proteomes" id="UP000676565"/>
    </source>
</evidence>
<accession>A0ABS5C0J0</accession>
<dbReference type="Proteomes" id="UP000676565">
    <property type="component" value="Unassembled WGS sequence"/>
</dbReference>
<dbReference type="RefSeq" id="WP_210659424.1">
    <property type="nucleotide sequence ID" value="NZ_JAGKQQ010000001.1"/>
</dbReference>
<keyword evidence="1" id="KW-0732">Signal</keyword>
<proteinExistence type="predicted"/>
<feature type="chain" id="PRO_5046110937" evidence="1">
    <location>
        <begin position="29"/>
        <end position="397"/>
    </location>
</feature>
<organism evidence="2 3">
    <name type="scientific">Gemmata palustris</name>
    <dbReference type="NCBI Taxonomy" id="2822762"/>
    <lineage>
        <taxon>Bacteria</taxon>
        <taxon>Pseudomonadati</taxon>
        <taxon>Planctomycetota</taxon>
        <taxon>Planctomycetia</taxon>
        <taxon>Gemmatales</taxon>
        <taxon>Gemmataceae</taxon>
        <taxon>Gemmata</taxon>
    </lineage>
</organism>
<gene>
    <name evidence="2" type="ORF">J8F10_27315</name>
</gene>
<dbReference type="EMBL" id="JAGKQQ010000001">
    <property type="protein sequence ID" value="MBP3958970.1"/>
    <property type="molecule type" value="Genomic_DNA"/>
</dbReference>
<evidence type="ECO:0000256" key="1">
    <source>
        <dbReference type="SAM" id="SignalP"/>
    </source>
</evidence>
<keyword evidence="3" id="KW-1185">Reference proteome</keyword>
<comment type="caution">
    <text evidence="2">The sequence shown here is derived from an EMBL/GenBank/DDBJ whole genome shotgun (WGS) entry which is preliminary data.</text>
</comment>
<protein>
    <submittedName>
        <fullName evidence="2">Uncharacterized protein</fullName>
    </submittedName>
</protein>
<feature type="signal peptide" evidence="1">
    <location>
        <begin position="1"/>
        <end position="28"/>
    </location>
</feature>
<sequence>MSVLRIKAWIMTAACAGLIGLAAGDAHAFCGKLFSKKDPCADPCANPCDSGKGGLRGLFAGRGATTVGDCNPCGPTGPVTPAPAPAPVTQKVKVTEWVPTVVEETVTVLKPVTKTETYTAHKWECVPETVTCQVTVNKLVTENVVENRTVTERVPVQKTITVNERVPVQKTVTVNETHWKSVMVTEMKSKTVTHKVSVPYCKELPPSLSDRLHKICDPCYTPCPRTVSGCKTEKHRETVCEPVTVCKKVAECVPVTKTICTYECRPVQKTVCTYECVTKVVPTTVCKTKCVPTVETVTKTVNVRKCVAYQATRQVTVCEPVQEKVKVTKMVAKEVEKDVVVSNACSTGCDTACTPARAGLLDRLKAGLGGLKGKFGKKHSDCGCAPVAHGAAAGCCH</sequence>
<evidence type="ECO:0000313" key="2">
    <source>
        <dbReference type="EMBL" id="MBP3958970.1"/>
    </source>
</evidence>